<dbReference type="InterPro" id="IPR023415">
    <property type="entry name" value="LDLR_class-A_CS"/>
</dbReference>
<keyword evidence="7 8" id="KW-1015">Disulfide bond</keyword>
<comment type="subcellular location">
    <subcellularLocation>
        <location evidence="2">Endomembrane system</location>
    </subcellularLocation>
    <subcellularLocation>
        <location evidence="1">Membrane</location>
        <topology evidence="1">Single-pass membrane protein</topology>
    </subcellularLocation>
</comment>
<dbReference type="STRING" id="400727.A0A2T7PA85"/>
<feature type="disulfide bond" evidence="8">
    <location>
        <begin position="85"/>
        <end position="103"/>
    </location>
</feature>
<evidence type="ECO:0000313" key="9">
    <source>
        <dbReference type="EMBL" id="PVD30334.1"/>
    </source>
</evidence>
<dbReference type="GO" id="GO:0005886">
    <property type="term" value="C:plasma membrane"/>
    <property type="evidence" value="ECO:0007669"/>
    <property type="project" value="TreeGrafter"/>
</dbReference>
<keyword evidence="4" id="KW-0677">Repeat</keyword>
<dbReference type="PRINTS" id="PR00261">
    <property type="entry name" value="LDLRECEPTOR"/>
</dbReference>
<feature type="disulfide bond" evidence="8">
    <location>
        <begin position="97"/>
        <end position="112"/>
    </location>
</feature>
<keyword evidence="5" id="KW-1133">Transmembrane helix</keyword>
<dbReference type="PROSITE" id="PS01209">
    <property type="entry name" value="LDLRA_1"/>
    <property type="match status" value="2"/>
</dbReference>
<dbReference type="Proteomes" id="UP000245119">
    <property type="component" value="Linkage Group LG5"/>
</dbReference>
<dbReference type="SUPFAM" id="SSF57424">
    <property type="entry name" value="LDL receptor-like module"/>
    <property type="match status" value="2"/>
</dbReference>
<dbReference type="InterPro" id="IPR036055">
    <property type="entry name" value="LDL_receptor-like_sf"/>
</dbReference>
<dbReference type="InterPro" id="IPR050685">
    <property type="entry name" value="LDLR"/>
</dbReference>
<name>A0A2T7PA85_POMCA</name>
<sequence>MNDTITPICLDDELGFKYCRHYCNLCLPGDCVPPVVMLKFVVSLVVVLAVTEAVKLHPSKIKFARKRALTKRQAGTTCAENQFLCTSGECILAEWACDTQADCEDGSDEKDCRNSLLVNKDKQLPVLCPTETCPRVGYVLCAGTTKCIPSDWVCDGWAHCPGGTDEENCADLHPTTCRNRMTLQGCVVMNDTITPICLDDELGFKYCRHYCNLCLPGEGEKLSRMPLAPGLSAGFLLP</sequence>
<dbReference type="CDD" id="cd00112">
    <property type="entry name" value="LDLa"/>
    <property type="match status" value="2"/>
</dbReference>
<gene>
    <name evidence="9" type="ORF">C0Q70_09598</name>
</gene>
<evidence type="ECO:0000256" key="1">
    <source>
        <dbReference type="ARBA" id="ARBA00004167"/>
    </source>
</evidence>
<protein>
    <submittedName>
        <fullName evidence="9">Uncharacterized protein</fullName>
    </submittedName>
</protein>
<reference evidence="9 10" key="1">
    <citation type="submission" date="2018-04" db="EMBL/GenBank/DDBJ databases">
        <title>The genome of golden apple snail Pomacea canaliculata provides insight into stress tolerance and invasive adaptation.</title>
        <authorList>
            <person name="Liu C."/>
            <person name="Liu B."/>
            <person name="Ren Y."/>
            <person name="Zhang Y."/>
            <person name="Wang H."/>
            <person name="Li S."/>
            <person name="Jiang F."/>
            <person name="Yin L."/>
            <person name="Zhang G."/>
            <person name="Qian W."/>
            <person name="Fan W."/>
        </authorList>
    </citation>
    <scope>NUCLEOTIDE SEQUENCE [LARGE SCALE GENOMIC DNA]</scope>
    <source>
        <strain evidence="9">SZHN2017</strain>
        <tissue evidence="9">Muscle</tissue>
    </source>
</reference>
<dbReference type="InterPro" id="IPR002172">
    <property type="entry name" value="LDrepeatLR_classA_rpt"/>
</dbReference>
<keyword evidence="6" id="KW-0472">Membrane</keyword>
<evidence type="ECO:0000256" key="4">
    <source>
        <dbReference type="ARBA" id="ARBA00022737"/>
    </source>
</evidence>
<dbReference type="SMART" id="SM00192">
    <property type="entry name" value="LDLa"/>
    <property type="match status" value="2"/>
</dbReference>
<dbReference type="GO" id="GO:0012505">
    <property type="term" value="C:endomembrane system"/>
    <property type="evidence" value="ECO:0007669"/>
    <property type="project" value="UniProtKB-SubCell"/>
</dbReference>
<dbReference type="PROSITE" id="PS50068">
    <property type="entry name" value="LDLRA_2"/>
    <property type="match status" value="2"/>
</dbReference>
<accession>A0A2T7PA85</accession>
<evidence type="ECO:0000256" key="3">
    <source>
        <dbReference type="ARBA" id="ARBA00022692"/>
    </source>
</evidence>
<dbReference type="PANTHER" id="PTHR24270">
    <property type="entry name" value="LOW-DENSITY LIPOPROTEIN RECEPTOR-RELATED"/>
    <property type="match status" value="1"/>
</dbReference>
<dbReference type="Gene3D" id="4.10.400.10">
    <property type="entry name" value="Low-density Lipoprotein Receptor"/>
    <property type="match status" value="2"/>
</dbReference>
<dbReference type="OrthoDB" id="10062665at2759"/>
<dbReference type="EMBL" id="PZQS01000005">
    <property type="protein sequence ID" value="PVD30334.1"/>
    <property type="molecule type" value="Genomic_DNA"/>
</dbReference>
<evidence type="ECO:0000256" key="7">
    <source>
        <dbReference type="ARBA" id="ARBA00023157"/>
    </source>
</evidence>
<evidence type="ECO:0000313" key="10">
    <source>
        <dbReference type="Proteomes" id="UP000245119"/>
    </source>
</evidence>
<comment type="caution">
    <text evidence="8">Lacks conserved residue(s) required for the propagation of feature annotation.</text>
</comment>
<keyword evidence="3" id="KW-0812">Transmembrane</keyword>
<dbReference type="PANTHER" id="PTHR24270:SF62">
    <property type="entry name" value="LOW-DENSITY LIPOPROTEIN RECEPTOR-RELATED PROTEIN 2"/>
    <property type="match status" value="1"/>
</dbReference>
<comment type="caution">
    <text evidence="9">The sequence shown here is derived from an EMBL/GenBank/DDBJ whole genome shotgun (WGS) entry which is preliminary data.</text>
</comment>
<feature type="disulfide bond" evidence="8">
    <location>
        <begin position="78"/>
        <end position="90"/>
    </location>
</feature>
<evidence type="ECO:0000256" key="2">
    <source>
        <dbReference type="ARBA" id="ARBA00004308"/>
    </source>
</evidence>
<evidence type="ECO:0000256" key="8">
    <source>
        <dbReference type="PROSITE-ProRule" id="PRU00124"/>
    </source>
</evidence>
<evidence type="ECO:0000256" key="5">
    <source>
        <dbReference type="ARBA" id="ARBA00022989"/>
    </source>
</evidence>
<feature type="disulfide bond" evidence="8">
    <location>
        <begin position="154"/>
        <end position="169"/>
    </location>
</feature>
<dbReference type="Pfam" id="PF00057">
    <property type="entry name" value="Ldl_recept_a"/>
    <property type="match status" value="2"/>
</dbReference>
<dbReference type="FunFam" id="4.10.400.10:FF:000113">
    <property type="entry name" value="Low-density lipoprotein receptor-related protein 8"/>
    <property type="match status" value="1"/>
</dbReference>
<organism evidence="9 10">
    <name type="scientific">Pomacea canaliculata</name>
    <name type="common">Golden apple snail</name>
    <dbReference type="NCBI Taxonomy" id="400727"/>
    <lineage>
        <taxon>Eukaryota</taxon>
        <taxon>Metazoa</taxon>
        <taxon>Spiralia</taxon>
        <taxon>Lophotrochozoa</taxon>
        <taxon>Mollusca</taxon>
        <taxon>Gastropoda</taxon>
        <taxon>Caenogastropoda</taxon>
        <taxon>Architaenioglossa</taxon>
        <taxon>Ampullarioidea</taxon>
        <taxon>Ampullariidae</taxon>
        <taxon>Pomacea</taxon>
    </lineage>
</organism>
<keyword evidence="10" id="KW-1185">Reference proteome</keyword>
<dbReference type="GO" id="GO:0016192">
    <property type="term" value="P:vesicle-mediated transport"/>
    <property type="evidence" value="ECO:0007669"/>
    <property type="project" value="UniProtKB-ARBA"/>
</dbReference>
<dbReference type="AlphaFoldDB" id="A0A2T7PA85"/>
<evidence type="ECO:0000256" key="6">
    <source>
        <dbReference type="ARBA" id="ARBA00023136"/>
    </source>
</evidence>
<proteinExistence type="predicted"/>